<proteinExistence type="predicted"/>
<dbReference type="EnsemblMetazoa" id="Aqu2.1.40572_001">
    <property type="protein sequence ID" value="Aqu2.1.40572_001"/>
    <property type="gene ID" value="Aqu2.1.40572"/>
</dbReference>
<dbReference type="AlphaFoldDB" id="A0A1X7VKK5"/>
<feature type="compositionally biased region" description="Pro residues" evidence="1">
    <location>
        <begin position="142"/>
        <end position="152"/>
    </location>
</feature>
<reference evidence="2" key="1">
    <citation type="submission" date="2017-05" db="UniProtKB">
        <authorList>
            <consortium name="EnsemblMetazoa"/>
        </authorList>
    </citation>
    <scope>IDENTIFICATION</scope>
</reference>
<feature type="region of interest" description="Disordered" evidence="1">
    <location>
        <begin position="104"/>
        <end position="169"/>
    </location>
</feature>
<name>A0A1X7VKK5_AMPQE</name>
<accession>A0A1X7VKK5</accession>
<organism evidence="2">
    <name type="scientific">Amphimedon queenslandica</name>
    <name type="common">Sponge</name>
    <dbReference type="NCBI Taxonomy" id="400682"/>
    <lineage>
        <taxon>Eukaryota</taxon>
        <taxon>Metazoa</taxon>
        <taxon>Porifera</taxon>
        <taxon>Demospongiae</taxon>
        <taxon>Heteroscleromorpha</taxon>
        <taxon>Haplosclerida</taxon>
        <taxon>Niphatidae</taxon>
        <taxon>Amphimedon</taxon>
    </lineage>
</organism>
<evidence type="ECO:0000256" key="1">
    <source>
        <dbReference type="SAM" id="MobiDB-lite"/>
    </source>
</evidence>
<feature type="compositionally biased region" description="Polar residues" evidence="1">
    <location>
        <begin position="153"/>
        <end position="169"/>
    </location>
</feature>
<sequence length="169" mass="18520">MSVIGRGSYGFCASYKHLEVNQLQWMHMTKETDIVNIPLETLKCIWHKASELLRTQGAVVAGPRLTNSDPRTIIVPSNHTVAAAQFGSELREFLRGYCKKKCSPSLTQLSKSGTSKGVGKKGDKPPRKPASAETIYASPASPTVPPMIPGPPSFSQYQNIYPMSQHQYG</sequence>
<evidence type="ECO:0000313" key="2">
    <source>
        <dbReference type="EnsemblMetazoa" id="Aqu2.1.40572_001"/>
    </source>
</evidence>
<protein>
    <submittedName>
        <fullName evidence="2">Uncharacterized protein</fullName>
    </submittedName>
</protein>
<dbReference type="InParanoid" id="A0A1X7VKK5"/>